<comment type="caution">
    <text evidence="3">The sequence shown here is derived from an EMBL/GenBank/DDBJ whole genome shotgun (WGS) entry which is preliminary data.</text>
</comment>
<keyword evidence="4" id="KW-1185">Reference proteome</keyword>
<name>A0A8H4LBF4_9HYPO</name>
<keyword evidence="1" id="KW-0732">Signal</keyword>
<dbReference type="OrthoDB" id="73875at2759"/>
<evidence type="ECO:0000259" key="2">
    <source>
        <dbReference type="Pfam" id="PF14856"/>
    </source>
</evidence>
<feature type="signal peptide" evidence="1">
    <location>
        <begin position="1"/>
        <end position="20"/>
    </location>
</feature>
<proteinExistence type="predicted"/>
<dbReference type="InterPro" id="IPR029226">
    <property type="entry name" value="Ecp2-like"/>
</dbReference>
<feature type="chain" id="PRO_5034592809" description="Ecp2 effector protein-like domain-containing protein" evidence="1">
    <location>
        <begin position="21"/>
        <end position="147"/>
    </location>
</feature>
<gene>
    <name evidence="3" type="ORF">FALBO_8509</name>
</gene>
<feature type="domain" description="Ecp2 effector protein-like" evidence="2">
    <location>
        <begin position="42"/>
        <end position="136"/>
    </location>
</feature>
<evidence type="ECO:0000313" key="3">
    <source>
        <dbReference type="EMBL" id="KAF4464653.1"/>
    </source>
</evidence>
<evidence type="ECO:0000313" key="4">
    <source>
        <dbReference type="Proteomes" id="UP000554235"/>
    </source>
</evidence>
<protein>
    <recommendedName>
        <fullName evidence="2">Ecp2 effector protein-like domain-containing protein</fullName>
    </recommendedName>
</protein>
<dbReference type="EMBL" id="JAADYS010001158">
    <property type="protein sequence ID" value="KAF4464653.1"/>
    <property type="molecule type" value="Genomic_DNA"/>
</dbReference>
<sequence length="147" mass="15570">MHFKFTVALLAATLAMTAESAPVSPNPSSSEVIGLVKRENLCGDSSFENQTSGASPRVVDCQQLNYNIRNGGTWFVGGSQRQLASYGDCAFGARVNAGPACWARWVGNQDIIDLINDSIARYGGNGLVGAKGEMKCNGGCTVDWGLY</sequence>
<dbReference type="AlphaFoldDB" id="A0A8H4LBF4"/>
<evidence type="ECO:0000256" key="1">
    <source>
        <dbReference type="SAM" id="SignalP"/>
    </source>
</evidence>
<dbReference type="Pfam" id="PF14856">
    <property type="entry name" value="Hce2"/>
    <property type="match status" value="1"/>
</dbReference>
<organism evidence="3 4">
    <name type="scientific">Fusarium albosuccineum</name>
    <dbReference type="NCBI Taxonomy" id="1237068"/>
    <lineage>
        <taxon>Eukaryota</taxon>
        <taxon>Fungi</taxon>
        <taxon>Dikarya</taxon>
        <taxon>Ascomycota</taxon>
        <taxon>Pezizomycotina</taxon>
        <taxon>Sordariomycetes</taxon>
        <taxon>Hypocreomycetidae</taxon>
        <taxon>Hypocreales</taxon>
        <taxon>Nectriaceae</taxon>
        <taxon>Fusarium</taxon>
        <taxon>Fusarium decemcellulare species complex</taxon>
    </lineage>
</organism>
<dbReference type="Proteomes" id="UP000554235">
    <property type="component" value="Unassembled WGS sequence"/>
</dbReference>
<accession>A0A8H4LBF4</accession>
<reference evidence="3 4" key="1">
    <citation type="submission" date="2020-01" db="EMBL/GenBank/DDBJ databases">
        <title>Identification and distribution of gene clusters putatively required for synthesis of sphingolipid metabolism inhibitors in phylogenetically diverse species of the filamentous fungus Fusarium.</title>
        <authorList>
            <person name="Kim H.-S."/>
            <person name="Busman M."/>
            <person name="Brown D.W."/>
            <person name="Divon H."/>
            <person name="Uhlig S."/>
            <person name="Proctor R.H."/>
        </authorList>
    </citation>
    <scope>NUCLEOTIDE SEQUENCE [LARGE SCALE GENOMIC DNA]</scope>
    <source>
        <strain evidence="3 4">NRRL 20459</strain>
    </source>
</reference>